<dbReference type="Proteomes" id="UP001285244">
    <property type="component" value="Unassembled WGS sequence"/>
</dbReference>
<keyword evidence="2" id="KW-1185">Reference proteome</keyword>
<comment type="caution">
    <text evidence="1">The sequence shown here is derived from an EMBL/GenBank/DDBJ whole genome shotgun (WGS) entry which is preliminary data.</text>
</comment>
<sequence length="123" mass="13943">MTKEDIRRIVEEDEHSVYGLRMDYTDYQVGDTVANSHQWYQDPQSDDDTFESDNYNGILGCWDYGELDGTCAIAVTQDTIEEALESVEHYEGDHLYLIGGDYAECGNDCGEVIIEDARVLAKD</sequence>
<reference evidence="1 2" key="1">
    <citation type="submission" date="2022-03" db="EMBL/GenBank/DDBJ databases">
        <title>Novel taxa within the pig intestine.</title>
        <authorList>
            <person name="Wylensek D."/>
            <person name="Bishof K."/>
            <person name="Afrizal A."/>
            <person name="Clavel T."/>
        </authorList>
    </citation>
    <scope>NUCLEOTIDE SEQUENCE [LARGE SCALE GENOMIC DNA]</scope>
    <source>
        <strain evidence="1 2">Cla-KB-P134</strain>
    </source>
</reference>
<dbReference type="RefSeq" id="WP_320324878.1">
    <property type="nucleotide sequence ID" value="NZ_JALBUS010000002.1"/>
</dbReference>
<accession>A0ABU4WJV0</accession>
<evidence type="ECO:0008006" key="3">
    <source>
        <dbReference type="Google" id="ProtNLM"/>
    </source>
</evidence>
<organism evidence="1 2">
    <name type="scientific">Absicoccus intestinalis</name>
    <dbReference type="NCBI Taxonomy" id="2926319"/>
    <lineage>
        <taxon>Bacteria</taxon>
        <taxon>Bacillati</taxon>
        <taxon>Bacillota</taxon>
        <taxon>Erysipelotrichia</taxon>
        <taxon>Erysipelotrichales</taxon>
        <taxon>Erysipelotrichaceae</taxon>
        <taxon>Absicoccus</taxon>
    </lineage>
</organism>
<dbReference type="EMBL" id="JALBUS010000002">
    <property type="protein sequence ID" value="MDX8416543.1"/>
    <property type="molecule type" value="Genomic_DNA"/>
</dbReference>
<evidence type="ECO:0000313" key="2">
    <source>
        <dbReference type="Proteomes" id="UP001285244"/>
    </source>
</evidence>
<evidence type="ECO:0000313" key="1">
    <source>
        <dbReference type="EMBL" id="MDX8416543.1"/>
    </source>
</evidence>
<name>A0ABU4WJV0_9FIRM</name>
<proteinExistence type="predicted"/>
<gene>
    <name evidence="1" type="ORF">MOZ64_01630</name>
</gene>
<protein>
    <recommendedName>
        <fullName evidence="3">Phage protein</fullName>
    </recommendedName>
</protein>